<dbReference type="EMBL" id="LBXZ01000004">
    <property type="protein sequence ID" value="KKR40834.1"/>
    <property type="molecule type" value="Genomic_DNA"/>
</dbReference>
<keyword evidence="1" id="KW-0175">Coiled coil</keyword>
<reference evidence="2 3" key="1">
    <citation type="journal article" date="2015" name="Nature">
        <title>rRNA introns, odd ribosomes, and small enigmatic genomes across a large radiation of phyla.</title>
        <authorList>
            <person name="Brown C.T."/>
            <person name="Hug L.A."/>
            <person name="Thomas B.C."/>
            <person name="Sharon I."/>
            <person name="Castelle C.J."/>
            <person name="Singh A."/>
            <person name="Wilkins M.J."/>
            <person name="Williams K.H."/>
            <person name="Banfield J.F."/>
        </authorList>
    </citation>
    <scope>NUCLEOTIDE SEQUENCE [LARGE SCALE GENOMIC DNA]</scope>
</reference>
<comment type="caution">
    <text evidence="2">The sequence shown here is derived from an EMBL/GenBank/DDBJ whole genome shotgun (WGS) entry which is preliminary data.</text>
</comment>
<evidence type="ECO:0000313" key="3">
    <source>
        <dbReference type="Proteomes" id="UP000034072"/>
    </source>
</evidence>
<accession>A0A0G0QK91</accession>
<dbReference type="AlphaFoldDB" id="A0A0G0QK91"/>
<dbReference type="Proteomes" id="UP000034072">
    <property type="component" value="Unassembled WGS sequence"/>
</dbReference>
<sequence>MAKISARDAHKKRRAINNLKAKIDILKARFNEEVTQLQRVCPHENVIECDYQPMNPDSALPPKRVCRDCGISEDGWGSGYKILRNKREHDLKLRLHIPMVSREIVYEERIMIHPEGLETE</sequence>
<name>A0A0G0QK91_9BACT</name>
<evidence type="ECO:0000313" key="2">
    <source>
        <dbReference type="EMBL" id="KKR40834.1"/>
    </source>
</evidence>
<proteinExistence type="predicted"/>
<protein>
    <submittedName>
        <fullName evidence="2">Uncharacterized protein</fullName>
    </submittedName>
</protein>
<feature type="coiled-coil region" evidence="1">
    <location>
        <begin position="9"/>
        <end position="36"/>
    </location>
</feature>
<evidence type="ECO:0000256" key="1">
    <source>
        <dbReference type="SAM" id="Coils"/>
    </source>
</evidence>
<gene>
    <name evidence="2" type="ORF">UT75_C0004G0045</name>
</gene>
<organism evidence="2 3">
    <name type="scientific">Candidatus Yanofskybacteria bacterium GW2011_GWE2_40_11</name>
    <dbReference type="NCBI Taxonomy" id="1619033"/>
    <lineage>
        <taxon>Bacteria</taxon>
        <taxon>Candidatus Yanofskyibacteriota</taxon>
    </lineage>
</organism>